<keyword evidence="2" id="KW-1185">Reference proteome</keyword>
<name>A0A1Y6FX25_9GAMM</name>
<dbReference type="RefSeq" id="WP_086435257.1">
    <property type="nucleotide sequence ID" value="NZ_FXWH01000003.1"/>
</dbReference>
<dbReference type="EMBL" id="FXWH01000003">
    <property type="protein sequence ID" value="SMQ80349.1"/>
    <property type="molecule type" value="Genomic_DNA"/>
</dbReference>
<evidence type="ECO:0000313" key="2">
    <source>
        <dbReference type="Proteomes" id="UP000194450"/>
    </source>
</evidence>
<sequence>MNQWQQEFERWLNNELSEQQAQELYQQLCAHAPELAEQMAAMQEFQRDASAWVDTPVPEWNREATWQPALRSGSTDSWWQRPWLPVTSFACSLLAVALVVLQVDVVVSDSQLRIAFGGQVNDEQLASMVDARLDEFTAKQTQELKTYATTMRNDFREDLNQANTQLVSYVLATSRDERREDFADLIRYVNEQRQDDQVFYVNQFRQLQEAVGEPVTEYPFYRAQALEE</sequence>
<reference evidence="2" key="1">
    <citation type="submission" date="2017-04" db="EMBL/GenBank/DDBJ databases">
        <authorList>
            <person name="Varghese N."/>
            <person name="Submissions S."/>
        </authorList>
    </citation>
    <scope>NUCLEOTIDE SEQUENCE [LARGE SCALE GENOMIC DNA]</scope>
</reference>
<organism evidence="1 2">
    <name type="scientific">Pseudidiomarina planktonica</name>
    <dbReference type="NCBI Taxonomy" id="1323738"/>
    <lineage>
        <taxon>Bacteria</taxon>
        <taxon>Pseudomonadati</taxon>
        <taxon>Pseudomonadota</taxon>
        <taxon>Gammaproteobacteria</taxon>
        <taxon>Alteromonadales</taxon>
        <taxon>Idiomarinaceae</taxon>
        <taxon>Pseudidiomarina</taxon>
    </lineage>
</organism>
<dbReference type="AlphaFoldDB" id="A0A1Y6FX25"/>
<gene>
    <name evidence="1" type="ORF">SAMN06297229_2116</name>
</gene>
<dbReference type="OrthoDB" id="5765975at2"/>
<evidence type="ECO:0000313" key="1">
    <source>
        <dbReference type="EMBL" id="SMQ80349.1"/>
    </source>
</evidence>
<proteinExistence type="predicted"/>
<accession>A0A1Y6FX25</accession>
<protein>
    <submittedName>
        <fullName evidence="1">Uncharacterized protein</fullName>
    </submittedName>
</protein>
<dbReference type="Proteomes" id="UP000194450">
    <property type="component" value="Unassembled WGS sequence"/>
</dbReference>